<reference evidence="1 2" key="2">
    <citation type="journal article" date="2017" name="Int. J. Syst. Evol. Microbiol.">
        <title>Mycobacterium stephanolepidis sp. nov., a rapidly growing species related to Mycobacterium chelonae, isolated from marine teleost fish, Stephanolepis cirrhifer.</title>
        <authorList>
            <person name="Fukano H."/>
            <person name="Wada S."/>
            <person name="Kurata O."/>
            <person name="Katayama K."/>
            <person name="Fujiwara N."/>
            <person name="Hoshino Y."/>
        </authorList>
    </citation>
    <scope>NUCLEOTIDE SEQUENCE [LARGE SCALE GENOMIC DNA]</scope>
    <source>
        <strain evidence="1 2">NJB0901</strain>
    </source>
</reference>
<dbReference type="Proteomes" id="UP000217954">
    <property type="component" value="Chromosome"/>
</dbReference>
<dbReference type="AlphaFoldDB" id="A0A1Z4EVZ9"/>
<reference evidence="2" key="1">
    <citation type="journal article" date="2017" name="Genome Announc.">
        <title>Complete Genome Sequence of Mycobacterium stephanolepidis.</title>
        <authorList>
            <person name="Fukano H."/>
            <person name="Yoshida M."/>
            <person name="Katayama Y."/>
            <person name="Omatsu T."/>
            <person name="Mizutani T."/>
            <person name="Kurata O."/>
            <person name="Wada S."/>
            <person name="Hoshino Y."/>
        </authorList>
    </citation>
    <scope>NUCLEOTIDE SEQUENCE [LARGE SCALE GENOMIC DNA]</scope>
    <source>
        <strain evidence="2">NJB0901</strain>
    </source>
</reference>
<evidence type="ECO:0000313" key="1">
    <source>
        <dbReference type="EMBL" id="BAX97123.1"/>
    </source>
</evidence>
<name>A0A1Z4EVZ9_9MYCO</name>
<proteinExistence type="predicted"/>
<accession>A0A1Z4EVZ9</accession>
<organism evidence="1 2">
    <name type="scientific">[Mycobacterium] stephanolepidis</name>
    <dbReference type="NCBI Taxonomy" id="1520670"/>
    <lineage>
        <taxon>Bacteria</taxon>
        <taxon>Bacillati</taxon>
        <taxon>Actinomycetota</taxon>
        <taxon>Actinomycetes</taxon>
        <taxon>Mycobacteriales</taxon>
        <taxon>Mycobacteriaceae</taxon>
        <taxon>Mycobacteroides</taxon>
    </lineage>
</organism>
<dbReference type="KEGG" id="mste:MSTE_01806"/>
<keyword evidence="2" id="KW-1185">Reference proteome</keyword>
<dbReference type="EMBL" id="AP018165">
    <property type="protein sequence ID" value="BAX97123.1"/>
    <property type="molecule type" value="Genomic_DNA"/>
</dbReference>
<evidence type="ECO:0000313" key="2">
    <source>
        <dbReference type="Proteomes" id="UP000217954"/>
    </source>
</evidence>
<gene>
    <name evidence="1" type="ORF">MSTE_01806</name>
</gene>
<sequence>MIPESIRRVSGTRGNPDGLIELRLVGHPHRYRVGLQTGSGAPKLVELHLLPADITAVEIGPAAIRQVPVRRLANAAAQWIARMDGAFTTVAELRNPTLDLRPERAPDGGKRRKLDDVHYRQVADLLIAARTIGERPREYVREQLGPASIPTVDRWIAEAKRRGFLPRDWATNEAATTEEK</sequence>
<protein>
    <submittedName>
        <fullName evidence="1">Uncharacterized protein</fullName>
    </submittedName>
</protein>